<dbReference type="Proteomes" id="UP000596742">
    <property type="component" value="Unassembled WGS sequence"/>
</dbReference>
<comment type="caution">
    <text evidence="2">The sequence shown here is derived from an EMBL/GenBank/DDBJ whole genome shotgun (WGS) entry which is preliminary data.</text>
</comment>
<reference evidence="2" key="1">
    <citation type="submission" date="2018-11" db="EMBL/GenBank/DDBJ databases">
        <authorList>
            <person name="Alioto T."/>
            <person name="Alioto T."/>
        </authorList>
    </citation>
    <scope>NUCLEOTIDE SEQUENCE</scope>
</reference>
<dbReference type="EMBL" id="UYJE01006242">
    <property type="protein sequence ID" value="VDI44287.1"/>
    <property type="molecule type" value="Genomic_DNA"/>
</dbReference>
<protein>
    <submittedName>
        <fullName evidence="2">Uncharacterized protein</fullName>
    </submittedName>
</protein>
<dbReference type="OrthoDB" id="10403143at2759"/>
<evidence type="ECO:0000256" key="1">
    <source>
        <dbReference type="SAM" id="SignalP"/>
    </source>
</evidence>
<dbReference type="AlphaFoldDB" id="A0A8B6F6M0"/>
<evidence type="ECO:0000313" key="2">
    <source>
        <dbReference type="EMBL" id="VDI44287.1"/>
    </source>
</evidence>
<evidence type="ECO:0000313" key="3">
    <source>
        <dbReference type="Proteomes" id="UP000596742"/>
    </source>
</evidence>
<sequence length="182" mass="20435">MNGAIIIRNVFLLAFTTFACGFLLDNQNVGGQTTGNQQYLTVSEFYHVKTDLQDGLVDLRHDTDNKLVLLSSQLQQMFNSFKQEIADNNSRSDDLENKYRDLLQSHTVLKHDFDALKNKYTELTAKVAVLVHSENTTLALQGEIADLKNLKSIHQLQDLTALQSRVNTISAQTHSLAVNEQA</sequence>
<feature type="chain" id="PRO_5032749681" evidence="1">
    <location>
        <begin position="22"/>
        <end position="182"/>
    </location>
</feature>
<gene>
    <name evidence="2" type="ORF">MGAL_10B008948</name>
</gene>
<proteinExistence type="predicted"/>
<keyword evidence="1" id="KW-0732">Signal</keyword>
<organism evidence="2 3">
    <name type="scientific">Mytilus galloprovincialis</name>
    <name type="common">Mediterranean mussel</name>
    <dbReference type="NCBI Taxonomy" id="29158"/>
    <lineage>
        <taxon>Eukaryota</taxon>
        <taxon>Metazoa</taxon>
        <taxon>Spiralia</taxon>
        <taxon>Lophotrochozoa</taxon>
        <taxon>Mollusca</taxon>
        <taxon>Bivalvia</taxon>
        <taxon>Autobranchia</taxon>
        <taxon>Pteriomorphia</taxon>
        <taxon>Mytilida</taxon>
        <taxon>Mytiloidea</taxon>
        <taxon>Mytilidae</taxon>
        <taxon>Mytilinae</taxon>
        <taxon>Mytilus</taxon>
    </lineage>
</organism>
<name>A0A8B6F6M0_MYTGA</name>
<keyword evidence="3" id="KW-1185">Reference proteome</keyword>
<feature type="signal peptide" evidence="1">
    <location>
        <begin position="1"/>
        <end position="21"/>
    </location>
</feature>
<accession>A0A8B6F6M0</accession>